<protein>
    <recommendedName>
        <fullName evidence="2">PH domain-containing protein</fullName>
    </recommendedName>
</protein>
<feature type="region of interest" description="Disordered" evidence="1">
    <location>
        <begin position="474"/>
        <end position="507"/>
    </location>
</feature>
<proteinExistence type="predicted"/>
<dbReference type="SUPFAM" id="SSF50729">
    <property type="entry name" value="PH domain-like"/>
    <property type="match status" value="1"/>
</dbReference>
<reference evidence="3" key="1">
    <citation type="submission" date="2022-01" db="EMBL/GenBank/DDBJ databases">
        <authorList>
            <person name="King R."/>
        </authorList>
    </citation>
    <scope>NUCLEOTIDE SEQUENCE</scope>
</reference>
<dbReference type="CDD" id="cd00821">
    <property type="entry name" value="PH"/>
    <property type="match status" value="1"/>
</dbReference>
<dbReference type="Pfam" id="PF00169">
    <property type="entry name" value="PH"/>
    <property type="match status" value="1"/>
</dbReference>
<dbReference type="SMART" id="SM00233">
    <property type="entry name" value="PH"/>
    <property type="match status" value="1"/>
</dbReference>
<gene>
    <name evidence="3" type="ORF">NEZAVI_LOCUS10905</name>
</gene>
<evidence type="ECO:0000256" key="1">
    <source>
        <dbReference type="SAM" id="MobiDB-lite"/>
    </source>
</evidence>
<keyword evidence="4" id="KW-1185">Reference proteome</keyword>
<sequence length="695" mass="80205">MIDKKTPIKVAGYLEKRSKMKVVCRWKKLWFVLEGRLLLYYKSQLEYLSLSPCRGTVNLGLAASVAPGKSNEIIVSTRSNTVSLRALNRSDHDIWLQALMDAMHLPNASHSICCSKPVRHFRYSTGGLEEQHIRTYGDYFTNHAHTLSGRLSPIIPRHSSDRRQNGAIDLKLEKLARRFNKIAASDNTIPENFKITSRDSLKNNLLRRSISVEDEINRYPENIYETVDSTRFQNRNPKRVIRSDSDCLLMRERLSHQPVFRSEQKIKSIFDSSYLNDRDLSISMLNKNRVDKGENRIEKLFKMKLESNGLVERKKDIKSDTDLTLRKSDDVRHTGSCNVVYRPIEHLPSNNSHEYCLCSDCIRNQDVLKQPIHIKPSKKPKRSNSILKHFMRNKNDVCSPLMKKNSVKRRSLSFLKKIWRKKEPKFEDDISFNTEENDMQEIHVSSCEMAGSCNYSAVEMCLEYEAPLPEPVPDYCHADQAPELPPRRGPTPWDEPSQSRISLEEEQPPALPIKKRKRKGNALDCLFQDGYDSGLRFLFNESEDNSQKELGEIMAQLADINAAPLKYTNDQDDEDPDYDIPRPHDSLLLDLPKTFCSPDKMQPTNFFSHFEDSLDLPQSRFEEFTMAPDSLECDPWSLSESESTSDNWTPQTQIRKAMTSSTYSSQETFFKDSLNLPNGGKNYLNIQNNYIQLHS</sequence>
<dbReference type="Gene3D" id="2.30.29.30">
    <property type="entry name" value="Pleckstrin-homology domain (PH domain)/Phosphotyrosine-binding domain (PTB)"/>
    <property type="match status" value="1"/>
</dbReference>
<feature type="domain" description="PH" evidence="2">
    <location>
        <begin position="7"/>
        <end position="104"/>
    </location>
</feature>
<evidence type="ECO:0000313" key="3">
    <source>
        <dbReference type="EMBL" id="CAH1401978.1"/>
    </source>
</evidence>
<dbReference type="AlphaFoldDB" id="A0A9P0MP03"/>
<evidence type="ECO:0000259" key="2">
    <source>
        <dbReference type="PROSITE" id="PS50003"/>
    </source>
</evidence>
<dbReference type="PROSITE" id="PS50003">
    <property type="entry name" value="PH_DOMAIN"/>
    <property type="match status" value="1"/>
</dbReference>
<dbReference type="InterPro" id="IPR001849">
    <property type="entry name" value="PH_domain"/>
</dbReference>
<organism evidence="3 4">
    <name type="scientific">Nezara viridula</name>
    <name type="common">Southern green stink bug</name>
    <name type="synonym">Cimex viridulus</name>
    <dbReference type="NCBI Taxonomy" id="85310"/>
    <lineage>
        <taxon>Eukaryota</taxon>
        <taxon>Metazoa</taxon>
        <taxon>Ecdysozoa</taxon>
        <taxon>Arthropoda</taxon>
        <taxon>Hexapoda</taxon>
        <taxon>Insecta</taxon>
        <taxon>Pterygota</taxon>
        <taxon>Neoptera</taxon>
        <taxon>Paraneoptera</taxon>
        <taxon>Hemiptera</taxon>
        <taxon>Heteroptera</taxon>
        <taxon>Panheteroptera</taxon>
        <taxon>Pentatomomorpha</taxon>
        <taxon>Pentatomoidea</taxon>
        <taxon>Pentatomidae</taxon>
        <taxon>Pentatominae</taxon>
        <taxon>Nezara</taxon>
    </lineage>
</organism>
<dbReference type="EMBL" id="OV725081">
    <property type="protein sequence ID" value="CAH1401978.1"/>
    <property type="molecule type" value="Genomic_DNA"/>
</dbReference>
<dbReference type="InterPro" id="IPR011993">
    <property type="entry name" value="PH-like_dom_sf"/>
</dbReference>
<dbReference type="Proteomes" id="UP001152798">
    <property type="component" value="Chromosome 5"/>
</dbReference>
<name>A0A9P0MP03_NEZVI</name>
<dbReference type="OrthoDB" id="2157866at2759"/>
<accession>A0A9P0MP03</accession>
<evidence type="ECO:0000313" key="4">
    <source>
        <dbReference type="Proteomes" id="UP001152798"/>
    </source>
</evidence>